<evidence type="ECO:0000256" key="4">
    <source>
        <dbReference type="ARBA" id="ARBA00022692"/>
    </source>
</evidence>
<comment type="similarity">
    <text evidence="2">Belongs to the GSP F family.</text>
</comment>
<dbReference type="GO" id="GO:0005886">
    <property type="term" value="C:plasma membrane"/>
    <property type="evidence" value="ECO:0007669"/>
    <property type="project" value="UniProtKB-SubCell"/>
</dbReference>
<dbReference type="InterPro" id="IPR018076">
    <property type="entry name" value="T2SS_GspF_dom"/>
</dbReference>
<dbReference type="Gene3D" id="1.20.81.30">
    <property type="entry name" value="Type II secretion system (T2SS), domain F"/>
    <property type="match status" value="2"/>
</dbReference>
<keyword evidence="5 7" id="KW-1133">Transmembrane helix</keyword>
<evidence type="ECO:0000313" key="10">
    <source>
        <dbReference type="Proteomes" id="UP000236173"/>
    </source>
</evidence>
<reference evidence="10" key="1">
    <citation type="submission" date="2017-09" db="EMBL/GenBank/DDBJ databases">
        <title>Metaegenomics of thermophilic ammonia-oxidizing enrichment culture.</title>
        <authorList>
            <person name="Kato S."/>
            <person name="Suzuki K."/>
        </authorList>
    </citation>
    <scope>NUCLEOTIDE SEQUENCE [LARGE SCALE GENOMIC DNA]</scope>
</reference>
<evidence type="ECO:0000313" key="9">
    <source>
        <dbReference type="EMBL" id="GBC98190.1"/>
    </source>
</evidence>
<dbReference type="PANTHER" id="PTHR30012">
    <property type="entry name" value="GENERAL SECRETION PATHWAY PROTEIN"/>
    <property type="match status" value="1"/>
</dbReference>
<evidence type="ECO:0000256" key="7">
    <source>
        <dbReference type="SAM" id="Phobius"/>
    </source>
</evidence>
<evidence type="ECO:0000256" key="6">
    <source>
        <dbReference type="ARBA" id="ARBA00023136"/>
    </source>
</evidence>
<keyword evidence="3" id="KW-1003">Cell membrane</keyword>
<evidence type="ECO:0000256" key="2">
    <source>
        <dbReference type="ARBA" id="ARBA00005745"/>
    </source>
</evidence>
<accession>A0A2H5XAH1</accession>
<feature type="domain" description="Type II secretion system protein GspF" evidence="8">
    <location>
        <begin position="39"/>
        <end position="159"/>
    </location>
</feature>
<comment type="caution">
    <text evidence="9">The sequence shown here is derived from an EMBL/GenBank/DDBJ whole genome shotgun (WGS) entry which is preliminary data.</text>
</comment>
<feature type="transmembrane region" description="Helical" evidence="7">
    <location>
        <begin position="163"/>
        <end position="181"/>
    </location>
</feature>
<evidence type="ECO:0000259" key="8">
    <source>
        <dbReference type="Pfam" id="PF00482"/>
    </source>
</evidence>
<keyword evidence="4 7" id="KW-0812">Transmembrane</keyword>
<comment type="subcellular location">
    <subcellularLocation>
        <location evidence="1">Cell membrane</location>
        <topology evidence="1">Multi-pass membrane protein</topology>
    </subcellularLocation>
</comment>
<feature type="domain" description="Type II secretion system protein GspF" evidence="8">
    <location>
        <begin position="204"/>
        <end position="324"/>
    </location>
</feature>
<keyword evidence="6 7" id="KW-0472">Membrane</keyword>
<dbReference type="InterPro" id="IPR003004">
    <property type="entry name" value="GspF/PilC"/>
</dbReference>
<gene>
    <name evidence="9" type="ORF">HRbin17_00689</name>
</gene>
<evidence type="ECO:0000256" key="3">
    <source>
        <dbReference type="ARBA" id="ARBA00022475"/>
    </source>
</evidence>
<organism evidence="9 10">
    <name type="scientific">Candidatus Fervidibacter japonicus</name>
    <dbReference type="NCBI Taxonomy" id="2035412"/>
    <lineage>
        <taxon>Bacteria</taxon>
        <taxon>Candidatus Fervidibacterota</taxon>
        <taxon>Candidatus Fervidibacter</taxon>
    </lineage>
</organism>
<feature type="transmembrane region" description="Helical" evidence="7">
    <location>
        <begin position="309"/>
        <end position="331"/>
    </location>
</feature>
<feature type="transmembrane region" description="Helical" evidence="7">
    <location>
        <begin position="135"/>
        <end position="157"/>
    </location>
</feature>
<dbReference type="AlphaFoldDB" id="A0A2H5XAH1"/>
<dbReference type="InterPro" id="IPR042094">
    <property type="entry name" value="T2SS_GspF_sf"/>
</dbReference>
<dbReference type="Pfam" id="PF00482">
    <property type="entry name" value="T2SSF"/>
    <property type="match status" value="2"/>
</dbReference>
<name>A0A2H5XAH1_9BACT</name>
<proteinExistence type="inferred from homology"/>
<evidence type="ECO:0000256" key="5">
    <source>
        <dbReference type="ARBA" id="ARBA00022989"/>
    </source>
</evidence>
<evidence type="ECO:0000256" key="1">
    <source>
        <dbReference type="ARBA" id="ARBA00004651"/>
    </source>
</evidence>
<sequence length="336" mass="35972">MGVEPQRLWVTSPAPQGFISRLSEVAQQTYQRKAISTLCRYLGNAVKAGITPEDALAAFRKACPSEAVAVFRELEGVLRQPHFSLSHALLAVGGNVSPVFVALVRAGERHGRWDYVLGALAEYTEREWALVFKRLRAVAAVTVLFAVAQALNIVYAAVLSSGLGLKVLLLAAGLILGLKGLRKQISVVATQKLLAKRLLAHAAYTLGLLLQAGVPPSEALEVIAETVGSQLSDLDKGIREVAGQVRRGMSLSQTLSTVPGVPHEIIQAVALGERTGTVDEHLQKVAVALEQEAESAEQRWVMVSVVTSYLAVGLLWVFIGIVALVGSVLLLSPLRR</sequence>
<dbReference type="Proteomes" id="UP000236173">
    <property type="component" value="Unassembled WGS sequence"/>
</dbReference>
<dbReference type="EMBL" id="BEHT01000007">
    <property type="protein sequence ID" value="GBC98190.1"/>
    <property type="molecule type" value="Genomic_DNA"/>
</dbReference>
<protein>
    <recommendedName>
        <fullName evidence="8">Type II secretion system protein GspF domain-containing protein</fullName>
    </recommendedName>
</protein>
<dbReference type="PANTHER" id="PTHR30012:SF0">
    <property type="entry name" value="TYPE II SECRETION SYSTEM PROTEIN F-RELATED"/>
    <property type="match status" value="1"/>
</dbReference>